<proteinExistence type="predicted"/>
<feature type="compositionally biased region" description="Polar residues" evidence="1">
    <location>
        <begin position="74"/>
        <end position="85"/>
    </location>
</feature>
<evidence type="ECO:0000313" key="2">
    <source>
        <dbReference type="EMBL" id="SPJ72021.1"/>
    </source>
</evidence>
<gene>
    <name evidence="2" type="ORF">FTOL_01749</name>
</gene>
<dbReference type="AlphaFoldDB" id="A0AAE8M0I1"/>
<keyword evidence="3" id="KW-1185">Reference proteome</keyword>
<dbReference type="EMBL" id="ONZP01000051">
    <property type="protein sequence ID" value="SPJ72021.1"/>
    <property type="molecule type" value="Genomic_DNA"/>
</dbReference>
<feature type="compositionally biased region" description="Low complexity" evidence="1">
    <location>
        <begin position="25"/>
        <end position="47"/>
    </location>
</feature>
<accession>A0AAE8M0I1</accession>
<evidence type="ECO:0000313" key="3">
    <source>
        <dbReference type="Proteomes" id="UP001187734"/>
    </source>
</evidence>
<dbReference type="Gene3D" id="3.30.870.10">
    <property type="entry name" value="Endonuclease Chain A"/>
    <property type="match status" value="1"/>
</dbReference>
<organism evidence="2 3">
    <name type="scientific">Fusarium torulosum</name>
    <dbReference type="NCBI Taxonomy" id="33205"/>
    <lineage>
        <taxon>Eukaryota</taxon>
        <taxon>Fungi</taxon>
        <taxon>Dikarya</taxon>
        <taxon>Ascomycota</taxon>
        <taxon>Pezizomycotina</taxon>
        <taxon>Sordariomycetes</taxon>
        <taxon>Hypocreomycetidae</taxon>
        <taxon>Hypocreales</taxon>
        <taxon>Nectriaceae</taxon>
        <taxon>Fusarium</taxon>
    </lineage>
</organism>
<feature type="region of interest" description="Disordered" evidence="1">
    <location>
        <begin position="15"/>
        <end position="136"/>
    </location>
</feature>
<protein>
    <submittedName>
        <fullName evidence="2">Uncharacterized protein</fullName>
    </submittedName>
</protein>
<dbReference type="Proteomes" id="UP001187734">
    <property type="component" value="Unassembled WGS sequence"/>
</dbReference>
<comment type="caution">
    <text evidence="2">The sequence shown here is derived from an EMBL/GenBank/DDBJ whole genome shotgun (WGS) entry which is preliminary data.</text>
</comment>
<dbReference type="SUPFAM" id="SSF56024">
    <property type="entry name" value="Phospholipase D/nuclease"/>
    <property type="match status" value="1"/>
</dbReference>
<feature type="compositionally biased region" description="Acidic residues" evidence="1">
    <location>
        <begin position="100"/>
        <end position="117"/>
    </location>
</feature>
<name>A0AAE8M0I1_9HYPO</name>
<sequence>MSCRNWESGVVVQIANRKSSSTVPASFSGSTSASTSTSTNASTSASTKVKAEEAQARSSVQAGKISGEPDKGCDTSQHIHNQNRSQIQSQKQKQKHKQEDGEEAADIDTDTDTDTDIAFEGTVPIPMQRPGRRYRAGEEPWFYSVQG</sequence>
<evidence type="ECO:0000256" key="1">
    <source>
        <dbReference type="SAM" id="MobiDB-lite"/>
    </source>
</evidence>
<reference evidence="2" key="1">
    <citation type="submission" date="2018-03" db="EMBL/GenBank/DDBJ databases">
        <authorList>
            <person name="Guldener U."/>
        </authorList>
    </citation>
    <scope>NUCLEOTIDE SEQUENCE</scope>
</reference>